<dbReference type="OrthoDB" id="9785831at2"/>
<evidence type="ECO:0000313" key="4">
    <source>
        <dbReference type="Proteomes" id="UP000294616"/>
    </source>
</evidence>
<evidence type="ECO:0000313" key="3">
    <source>
        <dbReference type="EMBL" id="TCK82653.1"/>
    </source>
</evidence>
<dbReference type="AlphaFoldDB" id="A0A4R1LZ61"/>
<feature type="signal peptide" evidence="1">
    <location>
        <begin position="1"/>
        <end position="23"/>
    </location>
</feature>
<dbReference type="RefSeq" id="WP_132222667.1">
    <property type="nucleotide sequence ID" value="NZ_SMGO01000002.1"/>
</dbReference>
<name>A0A4R1LZ61_9SPHI</name>
<comment type="caution">
    <text evidence="3">The sequence shown here is derived from an EMBL/GenBank/DDBJ whole genome shotgun (WGS) entry which is preliminary data.</text>
</comment>
<dbReference type="Proteomes" id="UP000294616">
    <property type="component" value="Unassembled WGS sequence"/>
</dbReference>
<accession>A0A4R1LZ61</accession>
<proteinExistence type="predicted"/>
<gene>
    <name evidence="3" type="ORF">C8N28_1237</name>
</gene>
<sequence length="190" mass="21919">MRKSIISISFLVGLMVLSINIAAQETGDQSFDKLVDKESLPVPAEKDQLFYLQRDPNSNTVIYSINLEDGELDTSRPVKAHWIRYSEGSKRTNLSFIQRTMAYGVHHTKVEDGKFDIRIQAYKDLPIEVRYNKQSKKYQAYTLVENKEIVLERIFVRINGGSLFKPKVEYIEVSGYNPTSNAKINHRFQP</sequence>
<dbReference type="Pfam" id="PF16117">
    <property type="entry name" value="DUF4833"/>
    <property type="match status" value="1"/>
</dbReference>
<reference evidence="3 4" key="1">
    <citation type="submission" date="2019-03" db="EMBL/GenBank/DDBJ databases">
        <title>Genomic Encyclopedia of Archaeal and Bacterial Type Strains, Phase II (KMG-II): from individual species to whole genera.</title>
        <authorList>
            <person name="Goeker M."/>
        </authorList>
    </citation>
    <scope>NUCLEOTIDE SEQUENCE [LARGE SCALE GENOMIC DNA]</scope>
    <source>
        <strain evidence="3 4">DSM 22554</strain>
    </source>
</reference>
<feature type="domain" description="DUF4833" evidence="2">
    <location>
        <begin position="50"/>
        <end position="186"/>
    </location>
</feature>
<dbReference type="InterPro" id="IPR032269">
    <property type="entry name" value="DUF4833"/>
</dbReference>
<organism evidence="3 4">
    <name type="scientific">Albibacterium bauzanense</name>
    <dbReference type="NCBI Taxonomy" id="653929"/>
    <lineage>
        <taxon>Bacteria</taxon>
        <taxon>Pseudomonadati</taxon>
        <taxon>Bacteroidota</taxon>
        <taxon>Sphingobacteriia</taxon>
        <taxon>Sphingobacteriales</taxon>
        <taxon>Sphingobacteriaceae</taxon>
        <taxon>Albibacterium</taxon>
    </lineage>
</organism>
<keyword evidence="1" id="KW-0732">Signal</keyword>
<evidence type="ECO:0000256" key="1">
    <source>
        <dbReference type="SAM" id="SignalP"/>
    </source>
</evidence>
<dbReference type="EMBL" id="SMGO01000002">
    <property type="protein sequence ID" value="TCK82653.1"/>
    <property type="molecule type" value="Genomic_DNA"/>
</dbReference>
<evidence type="ECO:0000259" key="2">
    <source>
        <dbReference type="Pfam" id="PF16117"/>
    </source>
</evidence>
<feature type="chain" id="PRO_5020355148" evidence="1">
    <location>
        <begin position="24"/>
        <end position="190"/>
    </location>
</feature>
<protein>
    <submittedName>
        <fullName evidence="3">Uncharacterized protein DUF4833</fullName>
    </submittedName>
</protein>
<keyword evidence="4" id="KW-1185">Reference proteome</keyword>